<accession>A0A4Q1UXU2</accession>
<gene>
    <name evidence="1" type="ORF">B5V03_23465</name>
</gene>
<dbReference type="OrthoDB" id="8256402at2"/>
<comment type="caution">
    <text evidence="1">The sequence shown here is derived from an EMBL/GenBank/DDBJ whole genome shotgun (WGS) entry which is preliminary data.</text>
</comment>
<evidence type="ECO:0000313" key="2">
    <source>
        <dbReference type="Proteomes" id="UP000290819"/>
    </source>
</evidence>
<protein>
    <submittedName>
        <fullName evidence="1">Uncharacterized protein</fullName>
    </submittedName>
</protein>
<organism evidence="1 2">
    <name type="scientific">Bradyrhizobium betae</name>
    <dbReference type="NCBI Taxonomy" id="244734"/>
    <lineage>
        <taxon>Bacteria</taxon>
        <taxon>Pseudomonadati</taxon>
        <taxon>Pseudomonadota</taxon>
        <taxon>Alphaproteobacteria</taxon>
        <taxon>Hyphomicrobiales</taxon>
        <taxon>Nitrobacteraceae</taxon>
        <taxon>Bradyrhizobium</taxon>
    </lineage>
</organism>
<reference evidence="1 2" key="1">
    <citation type="submission" date="2017-03" db="EMBL/GenBank/DDBJ databases">
        <authorList>
            <person name="Safronova V.I."/>
            <person name="Sazanova A.L."/>
            <person name="Chirak E.R."/>
        </authorList>
    </citation>
    <scope>NUCLEOTIDE SEQUENCE [LARGE SCALE GENOMIC DNA]</scope>
    <source>
        <strain evidence="1 2">Opo-243</strain>
    </source>
</reference>
<proteinExistence type="predicted"/>
<dbReference type="AlphaFoldDB" id="A0A4Q1UXU2"/>
<evidence type="ECO:0000313" key="1">
    <source>
        <dbReference type="EMBL" id="RXT43160.1"/>
    </source>
</evidence>
<keyword evidence="2" id="KW-1185">Reference proteome</keyword>
<sequence length="139" mass="15817">MIGLQLHDDHQLEVTLTDTAQLRSQAPAFGLEGESAMTHASFSEAANASGARSQGRITDAIPPTKDFHLRGLAPLTLFVTWYQRACFRSELLEDLRHRPEYLGDVGICRHEATTETTRFFWEPVLLRRSRTLHESRRRA</sequence>
<dbReference type="EMBL" id="MZXW01000029">
    <property type="protein sequence ID" value="RXT43160.1"/>
    <property type="molecule type" value="Genomic_DNA"/>
</dbReference>
<name>A0A4Q1UXU2_9BRAD</name>
<dbReference type="Proteomes" id="UP000290819">
    <property type="component" value="Unassembled WGS sequence"/>
</dbReference>